<dbReference type="InterPro" id="IPR016181">
    <property type="entry name" value="Acyl_CoA_acyltransferase"/>
</dbReference>
<dbReference type="GO" id="GO:0005840">
    <property type="term" value="C:ribosome"/>
    <property type="evidence" value="ECO:0007669"/>
    <property type="project" value="UniProtKB-KW"/>
</dbReference>
<organism evidence="2 3">
    <name type="scientific">Desulfopila aestuarii DSM 18488</name>
    <dbReference type="NCBI Taxonomy" id="1121416"/>
    <lineage>
        <taxon>Bacteria</taxon>
        <taxon>Pseudomonadati</taxon>
        <taxon>Thermodesulfobacteriota</taxon>
        <taxon>Desulfobulbia</taxon>
        <taxon>Desulfobulbales</taxon>
        <taxon>Desulfocapsaceae</taxon>
        <taxon>Desulfopila</taxon>
    </lineage>
</organism>
<dbReference type="CDD" id="cd04301">
    <property type="entry name" value="NAT_SF"/>
    <property type="match status" value="1"/>
</dbReference>
<dbReference type="Proteomes" id="UP000184603">
    <property type="component" value="Unassembled WGS sequence"/>
</dbReference>
<dbReference type="Pfam" id="PF00583">
    <property type="entry name" value="Acetyltransf_1"/>
    <property type="match status" value="1"/>
</dbReference>
<accession>A0A1M7XYK7</accession>
<dbReference type="OrthoDB" id="5418460at2"/>
<protein>
    <submittedName>
        <fullName evidence="2">Ribosomal protein S18 acetylase RimI</fullName>
    </submittedName>
</protein>
<keyword evidence="2" id="KW-0689">Ribosomal protein</keyword>
<dbReference type="GO" id="GO:0016747">
    <property type="term" value="F:acyltransferase activity, transferring groups other than amino-acyl groups"/>
    <property type="evidence" value="ECO:0007669"/>
    <property type="project" value="InterPro"/>
</dbReference>
<evidence type="ECO:0000313" key="3">
    <source>
        <dbReference type="Proteomes" id="UP000184603"/>
    </source>
</evidence>
<name>A0A1M7XYK7_9BACT</name>
<dbReference type="Gene3D" id="3.40.630.30">
    <property type="match status" value="1"/>
</dbReference>
<keyword evidence="3" id="KW-1185">Reference proteome</keyword>
<evidence type="ECO:0000313" key="2">
    <source>
        <dbReference type="EMBL" id="SHO44102.1"/>
    </source>
</evidence>
<dbReference type="SUPFAM" id="SSF55729">
    <property type="entry name" value="Acyl-CoA N-acyltransferases (Nat)"/>
    <property type="match status" value="1"/>
</dbReference>
<keyword evidence="2" id="KW-0687">Ribonucleoprotein</keyword>
<dbReference type="InterPro" id="IPR017255">
    <property type="entry name" value="AcTrfase_GNAT_prd"/>
</dbReference>
<feature type="domain" description="N-acetyltransferase" evidence="1">
    <location>
        <begin position="8"/>
        <end position="151"/>
    </location>
</feature>
<dbReference type="STRING" id="1121416.SAMN02745220_00645"/>
<dbReference type="EMBL" id="FRFE01000002">
    <property type="protein sequence ID" value="SHO44102.1"/>
    <property type="molecule type" value="Genomic_DNA"/>
</dbReference>
<dbReference type="PROSITE" id="PS51186">
    <property type="entry name" value="GNAT"/>
    <property type="match status" value="1"/>
</dbReference>
<dbReference type="InterPro" id="IPR000182">
    <property type="entry name" value="GNAT_dom"/>
</dbReference>
<dbReference type="AlphaFoldDB" id="A0A1M7XYK7"/>
<evidence type="ECO:0000259" key="1">
    <source>
        <dbReference type="PROSITE" id="PS51186"/>
    </source>
</evidence>
<sequence>MDHNTNNVSIRRWRTEDVDEICQIYNLITNKGVDADFRRMVLERAQSKGVEDGHFVAESGGKIVGFMISYILPFGFGAEDCAYIATMGVHPKYMDQGIGAGMTKEVFMFFKARGISTVYTSVRWDSTDLLSFFKTMGFERSNFINLKKTLD</sequence>
<proteinExistence type="predicted"/>
<reference evidence="2 3" key="1">
    <citation type="submission" date="2016-12" db="EMBL/GenBank/DDBJ databases">
        <authorList>
            <person name="Song W.-J."/>
            <person name="Kurnit D.M."/>
        </authorList>
    </citation>
    <scope>NUCLEOTIDE SEQUENCE [LARGE SCALE GENOMIC DNA]</scope>
    <source>
        <strain evidence="2 3">DSM 18488</strain>
    </source>
</reference>
<dbReference type="RefSeq" id="WP_073612002.1">
    <property type="nucleotide sequence ID" value="NZ_FRFE01000002.1"/>
</dbReference>
<gene>
    <name evidence="2" type="ORF">SAMN02745220_00645</name>
</gene>
<dbReference type="PIRSF" id="PIRSF037663">
    <property type="entry name" value="Acetyltransf_GNAT_prd"/>
    <property type="match status" value="1"/>
</dbReference>